<accession>A0AAV6R7I7</accession>
<organism evidence="2 3">
    <name type="scientific">Solea senegalensis</name>
    <name type="common">Senegalese sole</name>
    <dbReference type="NCBI Taxonomy" id="28829"/>
    <lineage>
        <taxon>Eukaryota</taxon>
        <taxon>Metazoa</taxon>
        <taxon>Chordata</taxon>
        <taxon>Craniata</taxon>
        <taxon>Vertebrata</taxon>
        <taxon>Euteleostomi</taxon>
        <taxon>Actinopterygii</taxon>
        <taxon>Neopterygii</taxon>
        <taxon>Teleostei</taxon>
        <taxon>Neoteleostei</taxon>
        <taxon>Acanthomorphata</taxon>
        <taxon>Carangaria</taxon>
        <taxon>Pleuronectiformes</taxon>
        <taxon>Pleuronectoidei</taxon>
        <taxon>Soleidae</taxon>
        <taxon>Solea</taxon>
    </lineage>
</organism>
<dbReference type="PANTHER" id="PTHR24559:SF454">
    <property type="entry name" value="RIBONUCLEASE H"/>
    <property type="match status" value="1"/>
</dbReference>
<dbReference type="PANTHER" id="PTHR24559">
    <property type="entry name" value="TRANSPOSON TY3-I GAG-POL POLYPROTEIN"/>
    <property type="match status" value="1"/>
</dbReference>
<dbReference type="AlphaFoldDB" id="A0AAV6R7I7"/>
<evidence type="ECO:0000313" key="3">
    <source>
        <dbReference type="Proteomes" id="UP000693946"/>
    </source>
</evidence>
<reference evidence="2 3" key="1">
    <citation type="journal article" date="2021" name="Sci. Rep.">
        <title>Chromosome anchoring in Senegalese sole (Solea senegalensis) reveals sex-associated markers and genome rearrangements in flatfish.</title>
        <authorList>
            <person name="Guerrero-Cozar I."/>
            <person name="Gomez-Garrido J."/>
            <person name="Berbel C."/>
            <person name="Martinez-Blanch J.F."/>
            <person name="Alioto T."/>
            <person name="Claros M.G."/>
            <person name="Gagnaire P.A."/>
            <person name="Manchado M."/>
        </authorList>
    </citation>
    <scope>NUCLEOTIDE SEQUENCE [LARGE SCALE GENOMIC DNA]</scope>
    <source>
        <strain evidence="2">Sse05_10M</strain>
    </source>
</reference>
<comment type="caution">
    <text evidence="2">The sequence shown here is derived from an EMBL/GenBank/DDBJ whole genome shotgun (WGS) entry which is preliminary data.</text>
</comment>
<protein>
    <recommendedName>
        <fullName evidence="1">Reverse transcriptase domain-containing protein</fullName>
    </recommendedName>
</protein>
<dbReference type="CDD" id="cd01647">
    <property type="entry name" value="RT_LTR"/>
    <property type="match status" value="1"/>
</dbReference>
<dbReference type="InterPro" id="IPR053134">
    <property type="entry name" value="RNA-dir_DNA_polymerase"/>
</dbReference>
<evidence type="ECO:0000313" key="2">
    <source>
        <dbReference type="EMBL" id="KAG7500990.1"/>
    </source>
</evidence>
<keyword evidence="3" id="KW-1185">Reference proteome</keyword>
<dbReference type="InterPro" id="IPR000477">
    <property type="entry name" value="RT_dom"/>
</dbReference>
<dbReference type="EMBL" id="JAGKHQ010000013">
    <property type="protein sequence ID" value="KAG7500990.1"/>
    <property type="molecule type" value="Genomic_DNA"/>
</dbReference>
<dbReference type="Pfam" id="PF00078">
    <property type="entry name" value="RVT_1"/>
    <property type="match status" value="1"/>
</dbReference>
<sequence>MNEPEDVPTPGPARQSGVFGSVAVSSFLSCMEAIDDFISAPSEELLCQLTKEQLLSLASHYDIEIASGDKRLKDNLREALKASLAEGGVLKPSALPAYQHQLDLPQMSDAVLEFRLKELAFRELELEDKEKELSKCPDDLEKQYPEAFPVCVTTRAMSKKKKQDKEADSDIALFDTFLAKGDMLGFDDCIDRVGSAACVTKLDLLKGYWQVPLTQRACEISAFVTTDDFCQYTVMAFGMRNAPATFQRLVNLVLKGVADCEAYLDDIVIYSSTWSRHIAQVEEVFGRLAAANLTVNLAKCNSVCVQCQLSSSLPEGCPSGSLSSALTVYHATAIVQFVLRTSGQRQNSLHRQESGVLDLGNSPDSDVCGFTILLKPEKNTKQHLMGKEKK</sequence>
<proteinExistence type="predicted"/>
<feature type="domain" description="Reverse transcriptase" evidence="1">
    <location>
        <begin position="182"/>
        <end position="304"/>
    </location>
</feature>
<evidence type="ECO:0000259" key="1">
    <source>
        <dbReference type="Pfam" id="PF00078"/>
    </source>
</evidence>
<name>A0AAV6R7I7_SOLSE</name>
<dbReference type="Proteomes" id="UP000693946">
    <property type="component" value="Linkage Group LG20"/>
</dbReference>
<gene>
    <name evidence="2" type="ORF">JOB18_036574</name>
</gene>